<evidence type="ECO:0000313" key="2">
    <source>
        <dbReference type="Proteomes" id="UP000087171"/>
    </source>
</evidence>
<accession>A0A1S3EFL2</accession>
<dbReference type="PANTHER" id="PTHR31635">
    <property type="entry name" value="REVERSE TRANSCRIPTASE DOMAIN-CONTAINING PROTEIN-RELATED"/>
    <property type="match status" value="1"/>
</dbReference>
<dbReference type="PANTHER" id="PTHR31635:SF196">
    <property type="entry name" value="REVERSE TRANSCRIPTASE DOMAIN-CONTAINING PROTEIN-RELATED"/>
    <property type="match status" value="1"/>
</dbReference>
<organism evidence="2 3">
    <name type="scientific">Cicer arietinum</name>
    <name type="common">Chickpea</name>
    <name type="synonym">Garbanzo</name>
    <dbReference type="NCBI Taxonomy" id="3827"/>
    <lineage>
        <taxon>Eukaryota</taxon>
        <taxon>Viridiplantae</taxon>
        <taxon>Streptophyta</taxon>
        <taxon>Embryophyta</taxon>
        <taxon>Tracheophyta</taxon>
        <taxon>Spermatophyta</taxon>
        <taxon>Magnoliopsida</taxon>
        <taxon>eudicotyledons</taxon>
        <taxon>Gunneridae</taxon>
        <taxon>Pentapetalae</taxon>
        <taxon>rosids</taxon>
        <taxon>fabids</taxon>
        <taxon>Fabales</taxon>
        <taxon>Fabaceae</taxon>
        <taxon>Papilionoideae</taxon>
        <taxon>50 kb inversion clade</taxon>
        <taxon>NPAAA clade</taxon>
        <taxon>Hologalegina</taxon>
        <taxon>IRL clade</taxon>
        <taxon>Cicereae</taxon>
        <taxon>Cicer</taxon>
    </lineage>
</organism>
<dbReference type="InterPro" id="IPR000477">
    <property type="entry name" value="RT_dom"/>
</dbReference>
<dbReference type="Pfam" id="PF00078">
    <property type="entry name" value="RVT_1"/>
    <property type="match status" value="1"/>
</dbReference>
<dbReference type="OrthoDB" id="1411964at2759"/>
<proteinExistence type="predicted"/>
<protein>
    <submittedName>
        <fullName evidence="3">Uncharacterized protein LOC105852691</fullName>
    </submittedName>
</protein>
<gene>
    <name evidence="3" type="primary">LOC105852691</name>
</gene>
<keyword evidence="2" id="KW-1185">Reference proteome</keyword>
<reference evidence="2" key="1">
    <citation type="journal article" date="2013" name="Nat. Biotechnol.">
        <title>Draft genome sequence of chickpea (Cicer arietinum) provides a resource for trait improvement.</title>
        <authorList>
            <person name="Varshney R.K."/>
            <person name="Song C."/>
            <person name="Saxena R.K."/>
            <person name="Azam S."/>
            <person name="Yu S."/>
            <person name="Sharpe A.G."/>
            <person name="Cannon S."/>
            <person name="Baek J."/>
            <person name="Rosen B.D."/>
            <person name="Tar'an B."/>
            <person name="Millan T."/>
            <person name="Zhang X."/>
            <person name="Ramsay L.D."/>
            <person name="Iwata A."/>
            <person name="Wang Y."/>
            <person name="Nelson W."/>
            <person name="Farmer A.D."/>
            <person name="Gaur P.M."/>
            <person name="Soderlund C."/>
            <person name="Penmetsa R.V."/>
            <person name="Xu C."/>
            <person name="Bharti A.K."/>
            <person name="He W."/>
            <person name="Winter P."/>
            <person name="Zhao S."/>
            <person name="Hane J.K."/>
            <person name="Carrasquilla-Garcia N."/>
            <person name="Condie J.A."/>
            <person name="Upadhyaya H.D."/>
            <person name="Luo M.C."/>
            <person name="Thudi M."/>
            <person name="Gowda C.L."/>
            <person name="Singh N.P."/>
            <person name="Lichtenzveig J."/>
            <person name="Gali K.K."/>
            <person name="Rubio J."/>
            <person name="Nadarajan N."/>
            <person name="Dolezel J."/>
            <person name="Bansal K.C."/>
            <person name="Xu X."/>
            <person name="Edwards D."/>
            <person name="Zhang G."/>
            <person name="Kahl G."/>
            <person name="Gil J."/>
            <person name="Singh K.B."/>
            <person name="Datta S.K."/>
            <person name="Jackson S.A."/>
            <person name="Wang J."/>
            <person name="Cook D.R."/>
        </authorList>
    </citation>
    <scope>NUCLEOTIDE SEQUENCE [LARGE SCALE GENOMIC DNA]</scope>
    <source>
        <strain evidence="2">cv. CDC Frontier</strain>
    </source>
</reference>
<dbReference type="Proteomes" id="UP000087171">
    <property type="component" value="Chromosome Ca8"/>
</dbReference>
<dbReference type="PROSITE" id="PS50878">
    <property type="entry name" value="RT_POL"/>
    <property type="match status" value="1"/>
</dbReference>
<dbReference type="SUPFAM" id="SSF56672">
    <property type="entry name" value="DNA/RNA polymerases"/>
    <property type="match status" value="1"/>
</dbReference>
<dbReference type="InterPro" id="IPR043502">
    <property type="entry name" value="DNA/RNA_pol_sf"/>
</dbReference>
<dbReference type="STRING" id="3827.A0A1S3EFL2"/>
<dbReference type="AlphaFoldDB" id="A0A1S3EFL2"/>
<dbReference type="CDD" id="cd01650">
    <property type="entry name" value="RT_nLTR_like"/>
    <property type="match status" value="1"/>
</dbReference>
<name>A0A1S3EFL2_CICAR</name>
<feature type="domain" description="Reverse transcriptase" evidence="1">
    <location>
        <begin position="1"/>
        <end position="248"/>
    </location>
</feature>
<dbReference type="RefSeq" id="XP_012574622.1">
    <property type="nucleotide sequence ID" value="XM_012719168.1"/>
</dbReference>
<evidence type="ECO:0000313" key="3">
    <source>
        <dbReference type="RefSeq" id="XP_012574622.1"/>
    </source>
</evidence>
<reference evidence="3" key="2">
    <citation type="submission" date="2025-08" db="UniProtKB">
        <authorList>
            <consortium name="RefSeq"/>
        </authorList>
    </citation>
    <scope>IDENTIFICATION</scope>
    <source>
        <tissue evidence="3">Etiolated seedlings</tissue>
    </source>
</reference>
<sequence length="294" mass="33723">MGLDNMQFNSLSLMQAETLLGGFSKEKVKQAVLDCDNYKSPGPYGVHFGFVKEFWENIKAESQSAFVKGKQILDRILIANEVVDEAKKKKKELILFKVDFEKAYDSVEWDYLELVRANMASVFVLVNGSHTEEFDMRKGLRQGDPLSPFLFLIATEDLHALYSASVEANRFKGFKVESNEFRVFLLQFADDTLITGEKCWDNIRAIKANLLWFAVQFGLKVFWKPVIEKIRNRLAGRNSRTLSMGGRLLLLKVVLFALPVHWVNWEKVCLPLEKGGLGVRDLKFFNKALLGKWR</sequence>
<evidence type="ECO:0000259" key="1">
    <source>
        <dbReference type="PROSITE" id="PS50878"/>
    </source>
</evidence>